<keyword evidence="1" id="KW-0472">Membrane</keyword>
<evidence type="ECO:0000259" key="2">
    <source>
        <dbReference type="Pfam" id="PF20152"/>
    </source>
</evidence>
<gene>
    <name evidence="3" type="ORF">PHACADRAFT_214192</name>
</gene>
<dbReference type="EMBL" id="JH930480">
    <property type="protein sequence ID" value="EKM49663.1"/>
    <property type="molecule type" value="Genomic_DNA"/>
</dbReference>
<evidence type="ECO:0000313" key="3">
    <source>
        <dbReference type="EMBL" id="EKM49663.1"/>
    </source>
</evidence>
<dbReference type="Proteomes" id="UP000008370">
    <property type="component" value="Unassembled WGS sequence"/>
</dbReference>
<dbReference type="Pfam" id="PF20152">
    <property type="entry name" value="DUF6534"/>
    <property type="match status" value="1"/>
</dbReference>
<name>K5VER6_PHACS</name>
<sequence>MPALTSDFAMFDYGPDLTTAREIQGPCLLGIFLNILLYGVVLVQAQIYYTRYPKDPLWLKIYVGLLISADTLNTAFNIAWIYITLINNFGAFLHNAYHLSSLERGSQATSKLLRELIGNRQKTGFKRTDNALRGIIRSTVSNGLLTASFTIGHMVSWLSTPSGIHYIFNYGAVKLYTNSIISSLNSRDELAARMSAELSEAIVDVGATDVLRFASTSEITPEHPHVTAMAKTQ</sequence>
<keyword evidence="1" id="KW-0812">Transmembrane</keyword>
<feature type="transmembrane region" description="Helical" evidence="1">
    <location>
        <begin position="27"/>
        <end position="49"/>
    </location>
</feature>
<dbReference type="InterPro" id="IPR045339">
    <property type="entry name" value="DUF6534"/>
</dbReference>
<dbReference type="HOGENOM" id="CLU_1190264_0_0_1"/>
<feature type="domain" description="DUF6534" evidence="2">
    <location>
        <begin position="120"/>
        <end position="188"/>
    </location>
</feature>
<dbReference type="InParanoid" id="K5VER6"/>
<dbReference type="PANTHER" id="PTHR40465:SF1">
    <property type="entry name" value="DUF6534 DOMAIN-CONTAINING PROTEIN"/>
    <property type="match status" value="1"/>
</dbReference>
<proteinExistence type="predicted"/>
<dbReference type="RefSeq" id="XP_007401725.1">
    <property type="nucleotide sequence ID" value="XM_007401663.1"/>
</dbReference>
<dbReference type="PANTHER" id="PTHR40465">
    <property type="entry name" value="CHROMOSOME 1, WHOLE GENOME SHOTGUN SEQUENCE"/>
    <property type="match status" value="1"/>
</dbReference>
<keyword evidence="1" id="KW-1133">Transmembrane helix</keyword>
<evidence type="ECO:0000313" key="4">
    <source>
        <dbReference type="Proteomes" id="UP000008370"/>
    </source>
</evidence>
<dbReference type="AlphaFoldDB" id="K5VER6"/>
<dbReference type="OrthoDB" id="3183258at2759"/>
<dbReference type="GeneID" id="18913476"/>
<feature type="transmembrane region" description="Helical" evidence="1">
    <location>
        <begin position="61"/>
        <end position="83"/>
    </location>
</feature>
<organism evidence="3 4">
    <name type="scientific">Phanerochaete carnosa (strain HHB-10118-sp)</name>
    <name type="common">White-rot fungus</name>
    <name type="synonym">Peniophora carnosa</name>
    <dbReference type="NCBI Taxonomy" id="650164"/>
    <lineage>
        <taxon>Eukaryota</taxon>
        <taxon>Fungi</taxon>
        <taxon>Dikarya</taxon>
        <taxon>Basidiomycota</taxon>
        <taxon>Agaricomycotina</taxon>
        <taxon>Agaricomycetes</taxon>
        <taxon>Polyporales</taxon>
        <taxon>Phanerochaetaceae</taxon>
        <taxon>Phanerochaete</taxon>
    </lineage>
</organism>
<protein>
    <recommendedName>
        <fullName evidence="2">DUF6534 domain-containing protein</fullName>
    </recommendedName>
</protein>
<keyword evidence="4" id="KW-1185">Reference proteome</keyword>
<dbReference type="KEGG" id="pco:PHACADRAFT_214192"/>
<reference evidence="3 4" key="1">
    <citation type="journal article" date="2012" name="BMC Genomics">
        <title>Comparative genomics of the white-rot fungi, Phanerochaete carnosa and P. chrysosporium, to elucidate the genetic basis of the distinct wood types they colonize.</title>
        <authorList>
            <person name="Suzuki H."/>
            <person name="MacDonald J."/>
            <person name="Syed K."/>
            <person name="Salamov A."/>
            <person name="Hori C."/>
            <person name="Aerts A."/>
            <person name="Henrissat B."/>
            <person name="Wiebenga A."/>
            <person name="vanKuyk P.A."/>
            <person name="Barry K."/>
            <person name="Lindquist E."/>
            <person name="LaButti K."/>
            <person name="Lapidus A."/>
            <person name="Lucas S."/>
            <person name="Coutinho P."/>
            <person name="Gong Y."/>
            <person name="Samejima M."/>
            <person name="Mahadevan R."/>
            <person name="Abou-Zaid M."/>
            <person name="de Vries R.P."/>
            <person name="Igarashi K."/>
            <person name="Yadav J.S."/>
            <person name="Grigoriev I.V."/>
            <person name="Master E.R."/>
        </authorList>
    </citation>
    <scope>NUCLEOTIDE SEQUENCE [LARGE SCALE GENOMIC DNA]</scope>
    <source>
        <strain evidence="3 4">HHB-10118-sp</strain>
    </source>
</reference>
<accession>K5VER6</accession>
<evidence type="ECO:0000256" key="1">
    <source>
        <dbReference type="SAM" id="Phobius"/>
    </source>
</evidence>